<keyword evidence="4 11" id="KW-0812">Transmembrane</keyword>
<organism evidence="13 14">
    <name type="scientific">Aspergillus tanneri</name>
    <dbReference type="NCBI Taxonomy" id="1220188"/>
    <lineage>
        <taxon>Eukaryota</taxon>
        <taxon>Fungi</taxon>
        <taxon>Dikarya</taxon>
        <taxon>Ascomycota</taxon>
        <taxon>Pezizomycotina</taxon>
        <taxon>Eurotiomycetes</taxon>
        <taxon>Eurotiomycetidae</taxon>
        <taxon>Eurotiales</taxon>
        <taxon>Aspergillaceae</taxon>
        <taxon>Aspergillus</taxon>
        <taxon>Aspergillus subgen. Circumdati</taxon>
    </lineage>
</organism>
<keyword evidence="5 12" id="KW-0732">Signal</keyword>
<evidence type="ECO:0000256" key="5">
    <source>
        <dbReference type="ARBA" id="ARBA00022729"/>
    </source>
</evidence>
<keyword evidence="7 11" id="KW-1133">Transmembrane helix</keyword>
<comment type="subcellular location">
    <subcellularLocation>
        <location evidence="1">Endoplasmic reticulum membrane</location>
        <topology evidence="1">Single-pass type I membrane protein</topology>
    </subcellularLocation>
</comment>
<dbReference type="GO" id="GO:0051082">
    <property type="term" value="F:unfolded protein binding"/>
    <property type="evidence" value="ECO:0007669"/>
    <property type="project" value="TreeGrafter"/>
</dbReference>
<evidence type="ECO:0000256" key="6">
    <source>
        <dbReference type="ARBA" id="ARBA00022824"/>
    </source>
</evidence>
<dbReference type="VEuPathDB" id="FungiDB:EYZ11_005977"/>
<dbReference type="Pfam" id="PF10681">
    <property type="entry name" value="Rot1"/>
    <property type="match status" value="1"/>
</dbReference>
<dbReference type="AlphaFoldDB" id="A0A5M9MWS7"/>
<evidence type="ECO:0000256" key="7">
    <source>
        <dbReference type="ARBA" id="ARBA00022989"/>
    </source>
</evidence>
<keyword evidence="6 10" id="KW-0256">Endoplasmic reticulum</keyword>
<comment type="similarity">
    <text evidence="2 10">Belongs to the ROT1 family.</text>
</comment>
<dbReference type="GeneID" id="54328264"/>
<comment type="function">
    <text evidence="9 10">Required for normal levels of the cell wall 1,6-beta-glucan. Involved in a protein folding machinery chaperoning proteins acting in various physiological processes including cell wall synthesis and lysis of autophagic bodies.</text>
</comment>
<feature type="signal peptide" evidence="12">
    <location>
        <begin position="1"/>
        <end position="17"/>
    </location>
</feature>
<accession>A0A5M9MWS7</accession>
<dbReference type="PANTHER" id="PTHR28090:SF1">
    <property type="entry name" value="PROTEIN ROT1"/>
    <property type="match status" value="1"/>
</dbReference>
<protein>
    <recommendedName>
        <fullName evidence="3 10">Protein ROT1</fullName>
    </recommendedName>
</protein>
<dbReference type="OrthoDB" id="5327821at2759"/>
<dbReference type="RefSeq" id="XP_033426248.1">
    <property type="nucleotide sequence ID" value="XM_033570216.1"/>
</dbReference>
<evidence type="ECO:0000256" key="10">
    <source>
        <dbReference type="PIRNR" id="PIRNR017290"/>
    </source>
</evidence>
<feature type="transmembrane region" description="Helical" evidence="11">
    <location>
        <begin position="214"/>
        <end position="231"/>
    </location>
</feature>
<evidence type="ECO:0000256" key="12">
    <source>
        <dbReference type="SAM" id="SignalP"/>
    </source>
</evidence>
<comment type="caution">
    <text evidence="13">The sequence shown here is derived from an EMBL/GenBank/DDBJ whole genome shotgun (WGS) entry which is preliminary data.</text>
</comment>
<evidence type="ECO:0000256" key="8">
    <source>
        <dbReference type="ARBA" id="ARBA00023136"/>
    </source>
</evidence>
<keyword evidence="8 10" id="KW-0472">Membrane</keyword>
<feature type="chain" id="PRO_5024313318" description="Protein ROT1" evidence="12">
    <location>
        <begin position="18"/>
        <end position="232"/>
    </location>
</feature>
<sequence>MIAVYFYLGCLISAVSAGRVSDLVGTWSTKSRSVMTGPGFYDPVNDKLLEPNLTGISYSFTEDGYYEEAYYRALANPVNPACPKGIMQWQHGTFTLGKDGSLHLQPIEVDGRQLMSDPCASSQGTYTRYNQSEKFNSFKVSTDAYHNIMRLDLHAFDNSPMHPMYLAFRPPQMLPTKSLDSLSKGKRHVIRDTGSSFRVRDSIKREEIVNPDRWLWLGVFMTALGGITVFYS</sequence>
<evidence type="ECO:0000256" key="2">
    <source>
        <dbReference type="ARBA" id="ARBA00007149"/>
    </source>
</evidence>
<evidence type="ECO:0000313" key="13">
    <source>
        <dbReference type="EMBL" id="KAA8646887.1"/>
    </source>
</evidence>
<name>A0A5M9MWS7_9EURO</name>
<evidence type="ECO:0000256" key="11">
    <source>
        <dbReference type="SAM" id="Phobius"/>
    </source>
</evidence>
<dbReference type="GO" id="GO:0006458">
    <property type="term" value="P:'de novo' protein folding"/>
    <property type="evidence" value="ECO:0007669"/>
    <property type="project" value="InterPro"/>
</dbReference>
<evidence type="ECO:0000256" key="1">
    <source>
        <dbReference type="ARBA" id="ARBA00004115"/>
    </source>
</evidence>
<evidence type="ECO:0000256" key="3">
    <source>
        <dbReference type="ARBA" id="ARBA00017291"/>
    </source>
</evidence>
<dbReference type="EMBL" id="QUQM01000004">
    <property type="protein sequence ID" value="KAA8646887.1"/>
    <property type="molecule type" value="Genomic_DNA"/>
</dbReference>
<reference evidence="13 14" key="1">
    <citation type="submission" date="2019-08" db="EMBL/GenBank/DDBJ databases">
        <title>The genome sequence of a newly discovered highly antifungal drug resistant Aspergillus species, Aspergillus tanneri NIH 1004.</title>
        <authorList>
            <person name="Mounaud S."/>
            <person name="Singh I."/>
            <person name="Joardar V."/>
            <person name="Pakala S."/>
            <person name="Pakala S."/>
            <person name="Venepally P."/>
            <person name="Chung J.K."/>
            <person name="Losada L."/>
            <person name="Nierman W.C."/>
        </authorList>
    </citation>
    <scope>NUCLEOTIDE SEQUENCE [LARGE SCALE GENOMIC DNA]</scope>
    <source>
        <strain evidence="13 14">NIH1004</strain>
    </source>
</reference>
<proteinExistence type="inferred from homology"/>
<dbReference type="PANTHER" id="PTHR28090">
    <property type="entry name" value="PROTEIN ROT1"/>
    <property type="match status" value="1"/>
</dbReference>
<evidence type="ECO:0000313" key="14">
    <source>
        <dbReference type="Proteomes" id="UP000324241"/>
    </source>
</evidence>
<dbReference type="GO" id="GO:0005789">
    <property type="term" value="C:endoplasmic reticulum membrane"/>
    <property type="evidence" value="ECO:0007669"/>
    <property type="project" value="UniProtKB-SubCell"/>
</dbReference>
<evidence type="ECO:0000256" key="9">
    <source>
        <dbReference type="ARBA" id="ARBA00024969"/>
    </source>
</evidence>
<dbReference type="InterPro" id="IPR019623">
    <property type="entry name" value="Rot1"/>
</dbReference>
<dbReference type="Proteomes" id="UP000324241">
    <property type="component" value="Unassembled WGS sequence"/>
</dbReference>
<gene>
    <name evidence="13" type="primary">ROT1</name>
    <name evidence="13" type="ORF">ATNIH1004_005562</name>
</gene>
<dbReference type="PIRSF" id="PIRSF017290">
    <property type="entry name" value="ROT1_prd"/>
    <property type="match status" value="1"/>
</dbReference>
<evidence type="ECO:0000256" key="4">
    <source>
        <dbReference type="ARBA" id="ARBA00022692"/>
    </source>
</evidence>